<evidence type="ECO:0000256" key="3">
    <source>
        <dbReference type="ARBA" id="ARBA00022448"/>
    </source>
</evidence>
<dbReference type="InterPro" id="IPR050829">
    <property type="entry name" value="CorA_MIT"/>
</dbReference>
<dbReference type="GO" id="GO:0015095">
    <property type="term" value="F:magnesium ion transmembrane transporter activity"/>
    <property type="evidence" value="ECO:0007669"/>
    <property type="project" value="TreeGrafter"/>
</dbReference>
<evidence type="ECO:0000256" key="11">
    <source>
        <dbReference type="ARBA" id="ARBA00045497"/>
    </source>
</evidence>
<evidence type="ECO:0000256" key="4">
    <source>
        <dbReference type="ARBA" id="ARBA00022475"/>
    </source>
</evidence>
<evidence type="ECO:0000256" key="12">
    <source>
        <dbReference type="SAM" id="Phobius"/>
    </source>
</evidence>
<dbReference type="Proteomes" id="UP000316313">
    <property type="component" value="Chromosome"/>
</dbReference>
<name>A0A4Y6UGW9_9PROT</name>
<dbReference type="PANTHER" id="PTHR47685">
    <property type="entry name" value="MAGNESIUM TRANSPORT PROTEIN CORA"/>
    <property type="match status" value="1"/>
</dbReference>
<evidence type="ECO:0000256" key="8">
    <source>
        <dbReference type="ARBA" id="ARBA00023065"/>
    </source>
</evidence>
<dbReference type="OrthoDB" id="9803416at2"/>
<keyword evidence="3" id="KW-0813">Transport</keyword>
<comment type="function">
    <text evidence="11">Mediates influx of magnesium ions. Alternates between open and closed states. Activated by low cytoplasmic Mg(2+) levels. Inactive when cytoplasmic Mg(2+) levels are high.</text>
</comment>
<dbReference type="Gene3D" id="3.30.460.20">
    <property type="entry name" value="CorA soluble domain-like"/>
    <property type="match status" value="1"/>
</dbReference>
<keyword evidence="4" id="KW-1003">Cell membrane</keyword>
<dbReference type="InterPro" id="IPR045863">
    <property type="entry name" value="CorA_TM1_TM2"/>
</dbReference>
<dbReference type="Pfam" id="PF01544">
    <property type="entry name" value="CorA"/>
    <property type="match status" value="1"/>
</dbReference>
<evidence type="ECO:0000256" key="6">
    <source>
        <dbReference type="ARBA" id="ARBA00022842"/>
    </source>
</evidence>
<dbReference type="AlphaFoldDB" id="A0A4Y6UGW9"/>
<sequence>MLLARPAHIPAFELSATTDISNIPWFDLINPTNDEITLAERLLNIYIPKREELEEIESSSRHYERNGSLYLSTPLVTRNDEGASAKPVGLVFTKTKIITIRYQDYPSFDAIGRRLTDCPINQEVPPASEILIELIEEIINRLADTLEALGRSLDTISRRVFKTEYSKNRAHTGSMLRETLRRLGNAADLASLVRDSLLGIDRIRIYLDNYLIPAAQPNQTSSSETAAASPFHGNPTEHYALRLQIAARDIASLNDFDAQTVSKVQFLLDATLGFISIEQNDGMKILTVASCIGIMPTLIAGIYGMNFHDIPELSWRYGYPYCLILMALSIILPLIWFWRKGWFGRN</sequence>
<keyword evidence="14" id="KW-1185">Reference proteome</keyword>
<organism evidence="13 14">
    <name type="scientific">Swingsia samuiensis</name>
    <dbReference type="NCBI Taxonomy" id="1293412"/>
    <lineage>
        <taxon>Bacteria</taxon>
        <taxon>Pseudomonadati</taxon>
        <taxon>Pseudomonadota</taxon>
        <taxon>Alphaproteobacteria</taxon>
        <taxon>Acetobacterales</taxon>
        <taxon>Acetobacteraceae</taxon>
        <taxon>Swingsia</taxon>
    </lineage>
</organism>
<comment type="subcellular location">
    <subcellularLocation>
        <location evidence="1">Cell membrane</location>
        <topology evidence="1">Multi-pass membrane protein</topology>
    </subcellularLocation>
</comment>
<evidence type="ECO:0000256" key="10">
    <source>
        <dbReference type="ARBA" id="ARBA00034269"/>
    </source>
</evidence>
<dbReference type="EMBL" id="CP038141">
    <property type="protein sequence ID" value="QDH16803.1"/>
    <property type="molecule type" value="Genomic_DNA"/>
</dbReference>
<keyword evidence="8" id="KW-0406">Ion transport</keyword>
<feature type="transmembrane region" description="Helical" evidence="12">
    <location>
        <begin position="317"/>
        <end position="338"/>
    </location>
</feature>
<keyword evidence="5 12" id="KW-0812">Transmembrane</keyword>
<keyword evidence="9 12" id="KW-0472">Membrane</keyword>
<dbReference type="InterPro" id="IPR002523">
    <property type="entry name" value="MgTranspt_CorA/ZnTranspt_ZntB"/>
</dbReference>
<gene>
    <name evidence="13" type="ORF">E3D00_03880</name>
</gene>
<dbReference type="GO" id="GO:0015099">
    <property type="term" value="F:nickel cation transmembrane transporter activity"/>
    <property type="evidence" value="ECO:0007669"/>
    <property type="project" value="TreeGrafter"/>
</dbReference>
<reference evidence="13 14" key="1">
    <citation type="submission" date="2019-03" db="EMBL/GenBank/DDBJ databases">
        <title>The complete genome sequence of Swingsia samuiensis NBRC107927(T).</title>
        <authorList>
            <person name="Chua K.-O."/>
            <person name="Chan K.-G."/>
            <person name="See-Too W.-S."/>
        </authorList>
    </citation>
    <scope>NUCLEOTIDE SEQUENCE [LARGE SCALE GENOMIC DNA]</scope>
    <source>
        <strain evidence="13 14">AH83</strain>
    </source>
</reference>
<evidence type="ECO:0000256" key="1">
    <source>
        <dbReference type="ARBA" id="ARBA00004651"/>
    </source>
</evidence>
<proteinExistence type="inferred from homology"/>
<dbReference type="InterPro" id="IPR045861">
    <property type="entry name" value="CorA_cytoplasmic_dom"/>
</dbReference>
<dbReference type="FunFam" id="1.20.58.340:FF:000004">
    <property type="entry name" value="Magnesium transport protein CorA"/>
    <property type="match status" value="1"/>
</dbReference>
<dbReference type="GO" id="GO:0005886">
    <property type="term" value="C:plasma membrane"/>
    <property type="evidence" value="ECO:0007669"/>
    <property type="project" value="UniProtKB-SubCell"/>
</dbReference>
<accession>A0A4Y6UGW9</accession>
<dbReference type="GO" id="GO:0015087">
    <property type="term" value="F:cobalt ion transmembrane transporter activity"/>
    <property type="evidence" value="ECO:0007669"/>
    <property type="project" value="TreeGrafter"/>
</dbReference>
<comment type="similarity">
    <text evidence="2">Belongs to the CorA metal ion transporter (MIT) (TC 1.A.35) family.</text>
</comment>
<dbReference type="SUPFAM" id="SSF144083">
    <property type="entry name" value="Magnesium transport protein CorA, transmembrane region"/>
    <property type="match status" value="1"/>
</dbReference>
<dbReference type="RefSeq" id="WP_141460118.1">
    <property type="nucleotide sequence ID" value="NZ_CP038141.1"/>
</dbReference>
<evidence type="ECO:0000313" key="14">
    <source>
        <dbReference type="Proteomes" id="UP000316313"/>
    </source>
</evidence>
<keyword evidence="6" id="KW-0460">Magnesium</keyword>
<keyword evidence="7 12" id="KW-1133">Transmembrane helix</keyword>
<evidence type="ECO:0000256" key="5">
    <source>
        <dbReference type="ARBA" id="ARBA00022692"/>
    </source>
</evidence>
<comment type="catalytic activity">
    <reaction evidence="10">
        <text>Mg(2+)(in) = Mg(2+)(out)</text>
        <dbReference type="Rhea" id="RHEA:29827"/>
        <dbReference type="ChEBI" id="CHEBI:18420"/>
    </reaction>
</comment>
<evidence type="ECO:0000256" key="9">
    <source>
        <dbReference type="ARBA" id="ARBA00023136"/>
    </source>
</evidence>
<protein>
    <submittedName>
        <fullName evidence="13">Magnesium transporter</fullName>
    </submittedName>
</protein>
<feature type="transmembrane region" description="Helical" evidence="12">
    <location>
        <begin position="285"/>
        <end position="305"/>
    </location>
</feature>
<dbReference type="SUPFAM" id="SSF143865">
    <property type="entry name" value="CorA soluble domain-like"/>
    <property type="match status" value="1"/>
</dbReference>
<evidence type="ECO:0000256" key="2">
    <source>
        <dbReference type="ARBA" id="ARBA00009765"/>
    </source>
</evidence>
<dbReference type="PANTHER" id="PTHR47685:SF1">
    <property type="entry name" value="MAGNESIUM TRANSPORT PROTEIN CORA"/>
    <property type="match status" value="1"/>
</dbReference>
<dbReference type="Gene3D" id="1.20.58.340">
    <property type="entry name" value="Magnesium transport protein CorA, transmembrane region"/>
    <property type="match status" value="1"/>
</dbReference>
<dbReference type="KEGG" id="ssam:E3D00_03880"/>
<evidence type="ECO:0000313" key="13">
    <source>
        <dbReference type="EMBL" id="QDH16803.1"/>
    </source>
</evidence>
<evidence type="ECO:0000256" key="7">
    <source>
        <dbReference type="ARBA" id="ARBA00022989"/>
    </source>
</evidence>